<dbReference type="Proteomes" id="UP000663852">
    <property type="component" value="Unassembled WGS sequence"/>
</dbReference>
<evidence type="ECO:0000313" key="3">
    <source>
        <dbReference type="Proteomes" id="UP000663828"/>
    </source>
</evidence>
<dbReference type="AlphaFoldDB" id="A0A815KZ21"/>
<dbReference type="SUPFAM" id="SSF52266">
    <property type="entry name" value="SGNH hydrolase"/>
    <property type="match status" value="1"/>
</dbReference>
<dbReference type="EMBL" id="CAJNOR010001773">
    <property type="protein sequence ID" value="CAF1196973.1"/>
    <property type="molecule type" value="Genomic_DNA"/>
</dbReference>
<protein>
    <recommendedName>
        <fullName evidence="5">SGNH hydrolase-type esterase domain-containing protein</fullName>
    </recommendedName>
</protein>
<gene>
    <name evidence="2" type="ORF">EDS130_LOCUS36092</name>
    <name evidence="1" type="ORF">XAT740_LOCUS23449</name>
</gene>
<evidence type="ECO:0000313" key="4">
    <source>
        <dbReference type="Proteomes" id="UP000663852"/>
    </source>
</evidence>
<dbReference type="EMBL" id="CAJNOJ010000329">
    <property type="protein sequence ID" value="CAF1402255.1"/>
    <property type="molecule type" value="Genomic_DNA"/>
</dbReference>
<name>A0A815KZ21_ADIRI</name>
<dbReference type="OrthoDB" id="10060290at2759"/>
<proteinExistence type="predicted"/>
<evidence type="ECO:0008006" key="5">
    <source>
        <dbReference type="Google" id="ProtNLM"/>
    </source>
</evidence>
<evidence type="ECO:0000313" key="2">
    <source>
        <dbReference type="EMBL" id="CAF1402255.1"/>
    </source>
</evidence>
<sequence length="209" mass="24784">MKFLIIADSHGKNMASYLSKLPYTVIIKSIPGLKFVDNYQKNLSLLHMLFSHELQTALEDTDSVLFLIGTNSIRCFTSFEIINQIQEIVFFLKHSYVQLNRSGSITICATMPCLKSTRKFRTEKQLMNNIECYNEQLNRLSYEKNFKVLNLPIDVYQLSCDKIHVHFRYQYRIFNCIIDHFNLMNDRISSRKTEDKENSHKYYKINRRV</sequence>
<dbReference type="Proteomes" id="UP000663828">
    <property type="component" value="Unassembled WGS sequence"/>
</dbReference>
<keyword evidence="3" id="KW-1185">Reference proteome</keyword>
<reference evidence="2" key="1">
    <citation type="submission" date="2021-02" db="EMBL/GenBank/DDBJ databases">
        <authorList>
            <person name="Nowell W R."/>
        </authorList>
    </citation>
    <scope>NUCLEOTIDE SEQUENCE</scope>
</reference>
<comment type="caution">
    <text evidence="2">The sequence shown here is derived from an EMBL/GenBank/DDBJ whole genome shotgun (WGS) entry which is preliminary data.</text>
</comment>
<organism evidence="2 4">
    <name type="scientific">Adineta ricciae</name>
    <name type="common">Rotifer</name>
    <dbReference type="NCBI Taxonomy" id="249248"/>
    <lineage>
        <taxon>Eukaryota</taxon>
        <taxon>Metazoa</taxon>
        <taxon>Spiralia</taxon>
        <taxon>Gnathifera</taxon>
        <taxon>Rotifera</taxon>
        <taxon>Eurotatoria</taxon>
        <taxon>Bdelloidea</taxon>
        <taxon>Adinetida</taxon>
        <taxon>Adinetidae</taxon>
        <taxon>Adineta</taxon>
    </lineage>
</organism>
<accession>A0A815KZ21</accession>
<evidence type="ECO:0000313" key="1">
    <source>
        <dbReference type="EMBL" id="CAF1196973.1"/>
    </source>
</evidence>